<evidence type="ECO:0000313" key="2">
    <source>
        <dbReference type="Proteomes" id="UP000796880"/>
    </source>
</evidence>
<gene>
    <name evidence="1" type="ORF">FNV43_RR22030</name>
</gene>
<name>A0A8K0DVE5_9ROSA</name>
<proteinExistence type="predicted"/>
<comment type="caution">
    <text evidence="1">The sequence shown here is derived from an EMBL/GenBank/DDBJ whole genome shotgun (WGS) entry which is preliminary data.</text>
</comment>
<keyword evidence="2" id="KW-1185">Reference proteome</keyword>
<sequence length="113" mass="13326">MIRTLPVAGSVIFDPYRPRLMRLQDAYFMDTSTDSQTVELFWITVGKSYFRDMECCPNWLTSDHMETVTHLIRQRADKYPEVFDSRILVLDNRLSITTIGYGDIDLRRRDATR</sequence>
<accession>A0A8K0DVE5</accession>
<dbReference type="AlphaFoldDB" id="A0A8K0DVE5"/>
<reference evidence="1" key="1">
    <citation type="submission" date="2020-03" db="EMBL/GenBank/DDBJ databases">
        <title>A high-quality chromosome-level genome assembly of a woody plant with both climbing and erect habits, Rhamnella rubrinervis.</title>
        <authorList>
            <person name="Lu Z."/>
            <person name="Yang Y."/>
            <person name="Zhu X."/>
            <person name="Sun Y."/>
        </authorList>
    </citation>
    <scope>NUCLEOTIDE SEQUENCE</scope>
    <source>
        <strain evidence="1">BYM</strain>
        <tissue evidence="1">Leaf</tissue>
    </source>
</reference>
<evidence type="ECO:0000313" key="1">
    <source>
        <dbReference type="EMBL" id="KAF3434943.1"/>
    </source>
</evidence>
<dbReference type="Proteomes" id="UP000796880">
    <property type="component" value="Unassembled WGS sequence"/>
</dbReference>
<protein>
    <submittedName>
        <fullName evidence="1">Uncharacterized protein</fullName>
    </submittedName>
</protein>
<organism evidence="1 2">
    <name type="scientific">Rhamnella rubrinervis</name>
    <dbReference type="NCBI Taxonomy" id="2594499"/>
    <lineage>
        <taxon>Eukaryota</taxon>
        <taxon>Viridiplantae</taxon>
        <taxon>Streptophyta</taxon>
        <taxon>Embryophyta</taxon>
        <taxon>Tracheophyta</taxon>
        <taxon>Spermatophyta</taxon>
        <taxon>Magnoliopsida</taxon>
        <taxon>eudicotyledons</taxon>
        <taxon>Gunneridae</taxon>
        <taxon>Pentapetalae</taxon>
        <taxon>rosids</taxon>
        <taxon>fabids</taxon>
        <taxon>Rosales</taxon>
        <taxon>Rhamnaceae</taxon>
        <taxon>rhamnoid group</taxon>
        <taxon>Rhamneae</taxon>
        <taxon>Rhamnella</taxon>
    </lineage>
</organism>
<dbReference type="EMBL" id="VOIH02000010">
    <property type="protein sequence ID" value="KAF3434943.1"/>
    <property type="molecule type" value="Genomic_DNA"/>
</dbReference>